<protein>
    <submittedName>
        <fullName evidence="1">Uncharacterized protein</fullName>
    </submittedName>
</protein>
<accession>A0A2Z4Y8W3</accession>
<proteinExistence type="predicted"/>
<organism evidence="1 2">
    <name type="scientific">Sumerlaea chitinivorans</name>
    <dbReference type="NCBI Taxonomy" id="2250252"/>
    <lineage>
        <taxon>Bacteria</taxon>
        <taxon>Candidatus Sumerlaeota</taxon>
        <taxon>Candidatus Sumerlaeia</taxon>
        <taxon>Candidatus Sumerlaeales</taxon>
        <taxon>Candidatus Sumerlaeaceae</taxon>
        <taxon>Candidatus Sumerlaea</taxon>
    </lineage>
</organism>
<dbReference type="KEGG" id="schv:BRCON_2116"/>
<gene>
    <name evidence="1" type="ORF">BRCON_2116</name>
</gene>
<dbReference type="Proteomes" id="UP000262583">
    <property type="component" value="Chromosome"/>
</dbReference>
<evidence type="ECO:0000313" key="2">
    <source>
        <dbReference type="Proteomes" id="UP000262583"/>
    </source>
</evidence>
<reference evidence="1 2" key="1">
    <citation type="submission" date="2018-05" db="EMBL/GenBank/DDBJ databases">
        <title>A metagenomic window into the 2 km-deep terrestrial subsurface aquifer revealed taxonomically and functionally diverse microbial community comprising novel uncultured bacterial lineages.</title>
        <authorList>
            <person name="Kadnikov V.V."/>
            <person name="Mardanov A.V."/>
            <person name="Beletsky A.V."/>
            <person name="Banks D."/>
            <person name="Pimenov N.V."/>
            <person name="Frank Y.A."/>
            <person name="Karnachuk O.V."/>
            <person name="Ravin N.V."/>
        </authorList>
    </citation>
    <scope>NUCLEOTIDE SEQUENCE [LARGE SCALE GENOMIC DNA]</scope>
    <source>
        <strain evidence="1">BY</strain>
    </source>
</reference>
<dbReference type="AlphaFoldDB" id="A0A2Z4Y8W3"/>
<name>A0A2Z4Y8W3_SUMC1</name>
<sequence>MAGGASVLGRAAPTTASLEGLRMKAVGRVVFVCRNASEAM</sequence>
<evidence type="ECO:0000313" key="1">
    <source>
        <dbReference type="EMBL" id="AXA36893.1"/>
    </source>
</evidence>
<dbReference type="EMBL" id="CP030759">
    <property type="protein sequence ID" value="AXA36893.1"/>
    <property type="molecule type" value="Genomic_DNA"/>
</dbReference>